<dbReference type="KEGG" id="tcb:TCARB_0283"/>
<dbReference type="AlphaFoldDB" id="A0A3G1A4G9"/>
<feature type="transmembrane region" description="Helical" evidence="1">
    <location>
        <begin position="125"/>
        <end position="155"/>
    </location>
</feature>
<dbReference type="PANTHER" id="PTHR35864">
    <property type="entry name" value="ZINC METALLOPROTEASE MJ0611-RELATED"/>
    <property type="match status" value="1"/>
</dbReference>
<dbReference type="STRING" id="697581.TCARB_0283"/>
<protein>
    <submittedName>
        <fullName evidence="2">Peptidase M50</fullName>
    </submittedName>
</protein>
<dbReference type="InterPro" id="IPR052348">
    <property type="entry name" value="Metallopeptidase_M50B"/>
</dbReference>
<accession>A0A3G1A4G9</accession>
<dbReference type="Proteomes" id="UP000266720">
    <property type="component" value="Chromosome"/>
</dbReference>
<keyword evidence="1" id="KW-1133">Transmembrane helix</keyword>
<name>A0A3G1A4G9_9CREN</name>
<gene>
    <name evidence="2" type="ORF">TCARB_0283</name>
</gene>
<proteinExistence type="predicted"/>
<sequence>MRSMSTRLPMFYPREIIELFLSTLAVFLVFAGEYFPRSILEGLVIFFLSFIIYVPHELAHKFVAQHFGYPARYSINPEMFFLTLLSAIPYIPIKFIAPGAVYIYAIMIDKETNGIISIAGPATNIFLGFVALIGGGPLGVYIASLNGWIAFFNLLPIGPLDGLKVMRWNMPLWLIFLAISFWMGFLV</sequence>
<dbReference type="EMBL" id="CP007493">
    <property type="protein sequence ID" value="AJB41359.1"/>
    <property type="molecule type" value="Genomic_DNA"/>
</dbReference>
<organism evidence="2 3">
    <name type="scientific">Thermofilum adornatum 1505</name>
    <dbReference type="NCBI Taxonomy" id="697581"/>
    <lineage>
        <taxon>Archaea</taxon>
        <taxon>Thermoproteota</taxon>
        <taxon>Thermoprotei</taxon>
        <taxon>Thermofilales</taxon>
        <taxon>Thermofilaceae</taxon>
        <taxon>Thermofilum</taxon>
    </lineage>
</organism>
<feature type="transmembrane region" description="Helical" evidence="1">
    <location>
        <begin position="80"/>
        <end position="105"/>
    </location>
</feature>
<dbReference type="PANTHER" id="PTHR35864:SF1">
    <property type="entry name" value="ZINC METALLOPROTEASE YWHC-RELATED"/>
    <property type="match status" value="1"/>
</dbReference>
<reference evidence="3" key="1">
    <citation type="book" date="2010" name="EXTREMOPHILES" publisher="0:0-0">
        <title>Complete genome sequences of ten hyperthermophilic archaea reveal their metabolic capabilities and possible ecological roles.</title>
        <editorList>
            <person name="?"/>
        </editorList>
        <authorList>
            <person name="Ravin N.V."/>
            <person name="Mardanov A.V."/>
            <person name="Bonch-Osmolovskaya E.A."/>
            <person name="Skryabin K.G."/>
        </authorList>
    </citation>
    <scope>NUCLEOTIDE SEQUENCE [LARGE SCALE GENOMIC DNA]</scope>
    <source>
        <strain evidence="3">1505</strain>
    </source>
</reference>
<keyword evidence="1" id="KW-0812">Transmembrane</keyword>
<evidence type="ECO:0000313" key="2">
    <source>
        <dbReference type="EMBL" id="AJB41359.1"/>
    </source>
</evidence>
<feature type="transmembrane region" description="Helical" evidence="1">
    <location>
        <begin position="167"/>
        <end position="185"/>
    </location>
</feature>
<keyword evidence="1" id="KW-0472">Membrane</keyword>
<evidence type="ECO:0000256" key="1">
    <source>
        <dbReference type="SAM" id="Phobius"/>
    </source>
</evidence>
<evidence type="ECO:0000313" key="3">
    <source>
        <dbReference type="Proteomes" id="UP000266720"/>
    </source>
</evidence>
<feature type="transmembrane region" description="Helical" evidence="1">
    <location>
        <begin position="41"/>
        <end position="59"/>
    </location>
</feature>